<comment type="caution">
    <text evidence="1">The sequence shown here is derived from an EMBL/GenBank/DDBJ whole genome shotgun (WGS) entry which is preliminary data.</text>
</comment>
<sequence>MIPIPQPALALNSSDFSTASHYTMEHEVVVRRIIRPESIIDMVSGAAGSGRLRAVIINAHGMAGPDGVALGTGLHLGNVHLWGAVHGLIDRIWLCACQVADTPDGQSLCQSLAVATGAEVVASSDPQSVGGADREFAFDWNWRLARVPPMQIDDFEGHVMLWNAEGEVRDYDPNVPGPGAQ</sequence>
<protein>
    <submittedName>
        <fullName evidence="1">DUF4347 domain-containing protein</fullName>
    </submittedName>
</protein>
<name>A0ABS7AFE2_9PROT</name>
<proteinExistence type="predicted"/>
<evidence type="ECO:0000313" key="1">
    <source>
        <dbReference type="EMBL" id="MBW6401036.1"/>
    </source>
</evidence>
<dbReference type="EMBL" id="JAHYBZ010000009">
    <property type="protein sequence ID" value="MBW6401036.1"/>
    <property type="molecule type" value="Genomic_DNA"/>
</dbReference>
<gene>
    <name evidence="1" type="ORF">KPL78_24470</name>
</gene>
<organism evidence="1 2">
    <name type="scientific">Roseomonas alba</name>
    <dbReference type="NCBI Taxonomy" id="2846776"/>
    <lineage>
        <taxon>Bacteria</taxon>
        <taxon>Pseudomonadati</taxon>
        <taxon>Pseudomonadota</taxon>
        <taxon>Alphaproteobacteria</taxon>
        <taxon>Acetobacterales</taxon>
        <taxon>Roseomonadaceae</taxon>
        <taxon>Roseomonas</taxon>
    </lineage>
</organism>
<keyword evidence="2" id="KW-1185">Reference proteome</keyword>
<dbReference type="RefSeq" id="WP_219765595.1">
    <property type="nucleotide sequence ID" value="NZ_JAHYBZ010000009.1"/>
</dbReference>
<reference evidence="1 2" key="1">
    <citation type="submission" date="2021-07" db="EMBL/GenBank/DDBJ databases">
        <authorList>
            <person name="So Y."/>
        </authorList>
    </citation>
    <scope>NUCLEOTIDE SEQUENCE [LARGE SCALE GENOMIC DNA]</scope>
    <source>
        <strain evidence="1 2">HJA6</strain>
    </source>
</reference>
<accession>A0ABS7AFE2</accession>
<dbReference type="Proteomes" id="UP001196565">
    <property type="component" value="Unassembled WGS sequence"/>
</dbReference>
<evidence type="ECO:0000313" key="2">
    <source>
        <dbReference type="Proteomes" id="UP001196565"/>
    </source>
</evidence>